<dbReference type="Gene3D" id="1.10.287.20">
    <property type="entry name" value="Ubiquinol-cytochrome C reductase hinge domain"/>
    <property type="match status" value="1"/>
</dbReference>
<keyword evidence="5" id="KW-0999">Mitochondrion inner membrane</keyword>
<dbReference type="EMBL" id="AJIL01000358">
    <property type="protein sequence ID" value="KNE89455.1"/>
    <property type="molecule type" value="Genomic_DNA"/>
</dbReference>
<dbReference type="InterPro" id="IPR036811">
    <property type="entry name" value="Ubol_cytC_Rdtase_hinge_dom_sf"/>
</dbReference>
<evidence type="ECO:0000313" key="13">
    <source>
        <dbReference type="Proteomes" id="UP000054564"/>
    </source>
</evidence>
<name>A0A0L0UR83_9BASI</name>
<comment type="similarity">
    <text evidence="2">Belongs to the UQCRH/QCR6 family.</text>
</comment>
<dbReference type="OrthoDB" id="405848at2759"/>
<keyword evidence="6" id="KW-0249">Electron transport</keyword>
<feature type="domain" description="Ubiquinol-cytochrome C reductase hinge" evidence="11">
    <location>
        <begin position="64"/>
        <end position="126"/>
    </location>
</feature>
<evidence type="ECO:0000259" key="11">
    <source>
        <dbReference type="Pfam" id="PF02320"/>
    </source>
</evidence>
<evidence type="ECO:0000313" key="12">
    <source>
        <dbReference type="EMBL" id="KNE89455.1"/>
    </source>
</evidence>
<dbReference type="Pfam" id="PF02320">
    <property type="entry name" value="UCR_hinge"/>
    <property type="match status" value="1"/>
</dbReference>
<keyword evidence="7" id="KW-0496">Mitochondrion</keyword>
<sequence length="127" mass="14095">MTNSSPSSSNSTSTASFTEVCSNVASAITDYFTPTVSAEAKEPSEEEEEQGEEQEEEEEDEPEDPAPAIREECAESKCSKYKHHFDHCQERVLGGKGDKGEDCVEELFHLMHCVDDCATPQVFRKLV</sequence>
<feature type="compositionally biased region" description="Acidic residues" evidence="10">
    <location>
        <begin position="44"/>
        <end position="64"/>
    </location>
</feature>
<proteinExistence type="inferred from homology"/>
<keyword evidence="4" id="KW-0679">Respiratory chain</keyword>
<protein>
    <recommendedName>
        <fullName evidence="11">Ubiquinol-cytochrome C reductase hinge domain-containing protein</fullName>
    </recommendedName>
</protein>
<dbReference type="InterPro" id="IPR023184">
    <property type="entry name" value="Ubol_cytC_Rdtase_hinge_dom"/>
</dbReference>
<comment type="caution">
    <text evidence="12">The sequence shown here is derived from an EMBL/GenBank/DDBJ whole genome shotgun (WGS) entry which is preliminary data.</text>
</comment>
<organism evidence="12 13">
    <name type="scientific">Puccinia striiformis f. sp. tritici PST-78</name>
    <dbReference type="NCBI Taxonomy" id="1165861"/>
    <lineage>
        <taxon>Eukaryota</taxon>
        <taxon>Fungi</taxon>
        <taxon>Dikarya</taxon>
        <taxon>Basidiomycota</taxon>
        <taxon>Pucciniomycotina</taxon>
        <taxon>Pucciniomycetes</taxon>
        <taxon>Pucciniales</taxon>
        <taxon>Pucciniaceae</taxon>
        <taxon>Puccinia</taxon>
    </lineage>
</organism>
<feature type="region of interest" description="Disordered" evidence="10">
    <location>
        <begin position="33"/>
        <end position="70"/>
    </location>
</feature>
<evidence type="ECO:0000256" key="4">
    <source>
        <dbReference type="ARBA" id="ARBA00022660"/>
    </source>
</evidence>
<dbReference type="PANTHER" id="PTHR15336">
    <property type="entry name" value="UBIQUINOL-CYTOCHROME C REDUCTASE COMPLEX 7.8 KDA PROTEIN"/>
    <property type="match status" value="1"/>
</dbReference>
<evidence type="ECO:0000256" key="1">
    <source>
        <dbReference type="ARBA" id="ARBA00004137"/>
    </source>
</evidence>
<dbReference type="Proteomes" id="UP000054564">
    <property type="component" value="Unassembled WGS sequence"/>
</dbReference>
<evidence type="ECO:0000256" key="10">
    <source>
        <dbReference type="SAM" id="MobiDB-lite"/>
    </source>
</evidence>
<keyword evidence="13" id="KW-1185">Reference proteome</keyword>
<evidence type="ECO:0000256" key="6">
    <source>
        <dbReference type="ARBA" id="ARBA00022982"/>
    </source>
</evidence>
<dbReference type="AlphaFoldDB" id="A0A0L0UR83"/>
<evidence type="ECO:0000256" key="8">
    <source>
        <dbReference type="ARBA" id="ARBA00023136"/>
    </source>
</evidence>
<reference evidence="13" key="1">
    <citation type="submission" date="2014-03" db="EMBL/GenBank/DDBJ databases">
        <title>The Genome Sequence of Puccinia striiformis f. sp. tritici PST-78.</title>
        <authorList>
            <consortium name="The Broad Institute Genome Sequencing Platform"/>
            <person name="Cuomo C."/>
            <person name="Hulbert S."/>
            <person name="Chen X."/>
            <person name="Walker B."/>
            <person name="Young S.K."/>
            <person name="Zeng Q."/>
            <person name="Gargeya S."/>
            <person name="Fitzgerald M."/>
            <person name="Haas B."/>
            <person name="Abouelleil A."/>
            <person name="Alvarado L."/>
            <person name="Arachchi H.M."/>
            <person name="Berlin A.M."/>
            <person name="Chapman S.B."/>
            <person name="Goldberg J."/>
            <person name="Griggs A."/>
            <person name="Gujja S."/>
            <person name="Hansen M."/>
            <person name="Howarth C."/>
            <person name="Imamovic A."/>
            <person name="Larimer J."/>
            <person name="McCowan C."/>
            <person name="Montmayeur A."/>
            <person name="Murphy C."/>
            <person name="Neiman D."/>
            <person name="Pearson M."/>
            <person name="Priest M."/>
            <person name="Roberts A."/>
            <person name="Saif S."/>
            <person name="Shea T."/>
            <person name="Sisk P."/>
            <person name="Sykes S."/>
            <person name="Wortman J."/>
            <person name="Nusbaum C."/>
            <person name="Birren B."/>
        </authorList>
    </citation>
    <scope>NUCLEOTIDE SEQUENCE [LARGE SCALE GENOMIC DNA]</scope>
    <source>
        <strain evidence="13">race PST-78</strain>
    </source>
</reference>
<keyword evidence="3" id="KW-0813">Transport</keyword>
<dbReference type="STRING" id="1165861.A0A0L0UR83"/>
<dbReference type="GO" id="GO:0006122">
    <property type="term" value="P:mitochondrial electron transport, ubiquinol to cytochrome c"/>
    <property type="evidence" value="ECO:0007669"/>
    <property type="project" value="InterPro"/>
</dbReference>
<evidence type="ECO:0000256" key="7">
    <source>
        <dbReference type="ARBA" id="ARBA00023128"/>
    </source>
</evidence>
<evidence type="ECO:0000256" key="3">
    <source>
        <dbReference type="ARBA" id="ARBA00022448"/>
    </source>
</evidence>
<dbReference type="InterPro" id="IPR003422">
    <property type="entry name" value="Cyt_b-c1_6"/>
</dbReference>
<keyword evidence="9" id="KW-1015">Disulfide bond</keyword>
<evidence type="ECO:0000256" key="9">
    <source>
        <dbReference type="ARBA" id="ARBA00023157"/>
    </source>
</evidence>
<gene>
    <name evidence="12" type="ORF">PSTG_17087</name>
</gene>
<accession>A0A0L0UR83</accession>
<dbReference type="GO" id="GO:0005743">
    <property type="term" value="C:mitochondrial inner membrane"/>
    <property type="evidence" value="ECO:0007669"/>
    <property type="project" value="UniProtKB-SubCell"/>
</dbReference>
<evidence type="ECO:0000256" key="5">
    <source>
        <dbReference type="ARBA" id="ARBA00022792"/>
    </source>
</evidence>
<dbReference type="SUPFAM" id="SSF81531">
    <property type="entry name" value="Non-heme 11 kDa protein of cytochrome bc1 complex (Ubiquinol-cytochrome c reductase)"/>
    <property type="match status" value="1"/>
</dbReference>
<dbReference type="FunFam" id="1.10.287.20:FF:000001">
    <property type="entry name" value="Cytochrome b-c1 complex subunit 6"/>
    <property type="match status" value="1"/>
</dbReference>
<dbReference type="PANTHER" id="PTHR15336:SF0">
    <property type="entry name" value="CYTOCHROME B-C1 COMPLEX SUBUNIT 6, MITOCHONDRIAL"/>
    <property type="match status" value="1"/>
</dbReference>
<keyword evidence="8" id="KW-0472">Membrane</keyword>
<comment type="subcellular location">
    <subcellularLocation>
        <location evidence="1">Mitochondrion inner membrane</location>
        <topology evidence="1">Peripheral membrane protein</topology>
        <orientation evidence="1">Intermembrane side</orientation>
    </subcellularLocation>
</comment>
<evidence type="ECO:0000256" key="2">
    <source>
        <dbReference type="ARBA" id="ARBA00006498"/>
    </source>
</evidence>